<protein>
    <submittedName>
        <fullName evidence="2">Uncharacterized protein</fullName>
    </submittedName>
</protein>
<dbReference type="Proteomes" id="UP001054945">
    <property type="component" value="Unassembled WGS sequence"/>
</dbReference>
<evidence type="ECO:0000313" key="3">
    <source>
        <dbReference type="Proteomes" id="UP001054945"/>
    </source>
</evidence>
<name>A0AAV4S5L0_CAEEX</name>
<dbReference type="EMBL" id="BPLR01009080">
    <property type="protein sequence ID" value="GIY29488.1"/>
    <property type="molecule type" value="Genomic_DNA"/>
</dbReference>
<feature type="signal peptide" evidence="1">
    <location>
        <begin position="1"/>
        <end position="16"/>
    </location>
</feature>
<evidence type="ECO:0000256" key="1">
    <source>
        <dbReference type="SAM" id="SignalP"/>
    </source>
</evidence>
<dbReference type="AlphaFoldDB" id="A0AAV4S5L0"/>
<proteinExistence type="predicted"/>
<feature type="chain" id="PRO_5043394263" evidence="1">
    <location>
        <begin position="17"/>
        <end position="121"/>
    </location>
</feature>
<keyword evidence="3" id="KW-1185">Reference proteome</keyword>
<gene>
    <name evidence="2" type="ORF">CEXT_778891</name>
</gene>
<sequence length="121" mass="13450">MTFTHFGITFLTFVVAGRVVPKESPSSATRSEPSAYHTVTGDSHHFLVTRTPDLPAPQFPQVIHENQRTPLVQLVTLSMTLGDLYTGTGCLFFACHSLTSDCPLSFFGVILRIRNVLWGRR</sequence>
<comment type="caution">
    <text evidence="2">The sequence shown here is derived from an EMBL/GenBank/DDBJ whole genome shotgun (WGS) entry which is preliminary data.</text>
</comment>
<evidence type="ECO:0000313" key="2">
    <source>
        <dbReference type="EMBL" id="GIY29488.1"/>
    </source>
</evidence>
<organism evidence="2 3">
    <name type="scientific">Caerostris extrusa</name>
    <name type="common">Bark spider</name>
    <name type="synonym">Caerostris bankana</name>
    <dbReference type="NCBI Taxonomy" id="172846"/>
    <lineage>
        <taxon>Eukaryota</taxon>
        <taxon>Metazoa</taxon>
        <taxon>Ecdysozoa</taxon>
        <taxon>Arthropoda</taxon>
        <taxon>Chelicerata</taxon>
        <taxon>Arachnida</taxon>
        <taxon>Araneae</taxon>
        <taxon>Araneomorphae</taxon>
        <taxon>Entelegynae</taxon>
        <taxon>Araneoidea</taxon>
        <taxon>Araneidae</taxon>
        <taxon>Caerostris</taxon>
    </lineage>
</organism>
<keyword evidence="1" id="KW-0732">Signal</keyword>
<accession>A0AAV4S5L0</accession>
<reference evidence="2 3" key="1">
    <citation type="submission" date="2021-06" db="EMBL/GenBank/DDBJ databases">
        <title>Caerostris extrusa draft genome.</title>
        <authorList>
            <person name="Kono N."/>
            <person name="Arakawa K."/>
        </authorList>
    </citation>
    <scope>NUCLEOTIDE SEQUENCE [LARGE SCALE GENOMIC DNA]</scope>
</reference>